<keyword evidence="3" id="KW-1185">Reference proteome</keyword>
<sequence>MSKALKEHRFEEALEHARTAIALDPNNVMVQQFIQLLEEKQQLGESTDEEEGAAGADGSPGKAAEAGGTAEASSSESSSDDDEDEDEGETDEEGEGEEGEESSSGSEASDTVDPKLPLGVKWPRGSGYRVAKALGDMRLGEAAAGGPAPPPGMSAATRNALRSSLAGQIKDLKQQELAAKMAADDPLLRA</sequence>
<reference evidence="2" key="1">
    <citation type="journal article" date="2020" name="bioRxiv">
        <title>Comparative genomics of Chlamydomonas.</title>
        <authorList>
            <person name="Craig R.J."/>
            <person name="Hasan A.R."/>
            <person name="Ness R.W."/>
            <person name="Keightley P.D."/>
        </authorList>
    </citation>
    <scope>NUCLEOTIDE SEQUENCE</scope>
    <source>
        <strain evidence="2">CCAP 11/70</strain>
    </source>
</reference>
<name>A0A835XV99_9CHLO</name>
<dbReference type="OrthoDB" id="547804at2759"/>
<evidence type="ECO:0000313" key="3">
    <source>
        <dbReference type="Proteomes" id="UP000612055"/>
    </source>
</evidence>
<dbReference type="EMBL" id="JAEHOE010000050">
    <property type="protein sequence ID" value="KAG2491792.1"/>
    <property type="molecule type" value="Genomic_DNA"/>
</dbReference>
<feature type="compositionally biased region" description="Acidic residues" evidence="1">
    <location>
        <begin position="78"/>
        <end position="101"/>
    </location>
</feature>
<feature type="compositionally biased region" description="Low complexity" evidence="1">
    <location>
        <begin position="63"/>
        <end position="77"/>
    </location>
</feature>
<evidence type="ECO:0000256" key="1">
    <source>
        <dbReference type="SAM" id="MobiDB-lite"/>
    </source>
</evidence>
<protein>
    <submittedName>
        <fullName evidence="2">Uncharacterized protein</fullName>
    </submittedName>
</protein>
<evidence type="ECO:0000313" key="2">
    <source>
        <dbReference type="EMBL" id="KAG2491792.1"/>
    </source>
</evidence>
<proteinExistence type="predicted"/>
<comment type="caution">
    <text evidence="2">The sequence shown here is derived from an EMBL/GenBank/DDBJ whole genome shotgun (WGS) entry which is preliminary data.</text>
</comment>
<dbReference type="Proteomes" id="UP000612055">
    <property type="component" value="Unassembled WGS sequence"/>
</dbReference>
<feature type="region of interest" description="Disordered" evidence="1">
    <location>
        <begin position="40"/>
        <end position="124"/>
    </location>
</feature>
<gene>
    <name evidence="2" type="ORF">HYH03_009952</name>
</gene>
<feature type="compositionally biased region" description="Low complexity" evidence="1">
    <location>
        <begin position="102"/>
        <end position="111"/>
    </location>
</feature>
<dbReference type="AlphaFoldDB" id="A0A835XV99"/>
<accession>A0A835XV99</accession>
<organism evidence="2 3">
    <name type="scientific">Edaphochlamys debaryana</name>
    <dbReference type="NCBI Taxonomy" id="47281"/>
    <lineage>
        <taxon>Eukaryota</taxon>
        <taxon>Viridiplantae</taxon>
        <taxon>Chlorophyta</taxon>
        <taxon>core chlorophytes</taxon>
        <taxon>Chlorophyceae</taxon>
        <taxon>CS clade</taxon>
        <taxon>Chlamydomonadales</taxon>
        <taxon>Chlamydomonadales incertae sedis</taxon>
        <taxon>Edaphochlamys</taxon>
    </lineage>
</organism>